<dbReference type="EMBL" id="CTEN01000001">
    <property type="protein sequence ID" value="CQR24357.1"/>
    <property type="molecule type" value="Genomic_DNA"/>
</dbReference>
<gene>
    <name evidence="1" type="ORF">BN1356_00712</name>
</gene>
<organism evidence="1 2">
    <name type="scientific">Streptococcus varani</name>
    <dbReference type="NCBI Taxonomy" id="1608583"/>
    <lineage>
        <taxon>Bacteria</taxon>
        <taxon>Bacillati</taxon>
        <taxon>Bacillota</taxon>
        <taxon>Bacilli</taxon>
        <taxon>Lactobacillales</taxon>
        <taxon>Streptococcaceae</taxon>
        <taxon>Streptococcus</taxon>
    </lineage>
</organism>
<proteinExistence type="predicted"/>
<evidence type="ECO:0000313" key="2">
    <source>
        <dbReference type="Proteomes" id="UP000198604"/>
    </source>
</evidence>
<accession>A0A0E4H440</accession>
<dbReference type="RefSeq" id="WP_093650022.1">
    <property type="nucleotide sequence ID" value="NZ_CTEN01000001.1"/>
</dbReference>
<keyword evidence="2" id="KW-1185">Reference proteome</keyword>
<dbReference type="Proteomes" id="UP000198604">
    <property type="component" value="Unassembled WGS sequence"/>
</dbReference>
<dbReference type="OrthoDB" id="2221855at2"/>
<reference evidence="2" key="1">
    <citation type="submission" date="2015-03" db="EMBL/GenBank/DDBJ databases">
        <authorList>
            <person name="Urmite Genomes"/>
        </authorList>
    </citation>
    <scope>NUCLEOTIDE SEQUENCE [LARGE SCALE GENOMIC DNA]</scope>
    <source>
        <strain evidence="2">FF10</strain>
    </source>
</reference>
<protein>
    <submittedName>
        <fullName evidence="1">Uncharacterized protein</fullName>
    </submittedName>
</protein>
<name>A0A0E4H440_9STRE</name>
<evidence type="ECO:0000313" key="1">
    <source>
        <dbReference type="EMBL" id="CQR24357.1"/>
    </source>
</evidence>
<sequence length="141" mass="16216">MQAVLEKTDFREKIAKLRLFDQNSMQEMPVEGTIDLVPSTVTLVAEISLFNVKPDKDYLVFVKVKTETSEADVLVHATKVNLPKGNFFSIDNDGFGNATGNFSFNFTITKDKNYQISFQLLDASQDKIYDEHKQYFRFVMR</sequence>
<dbReference type="AlphaFoldDB" id="A0A0E4H440"/>